<sequence length="469" mass="52227">MSPILALRALLEVISNSVDAIENRCRSRGLAFPSLDDPLVVDGESVQDDAAVQQAATLITSAAYQLIATVQQPRKTIFAAACNYYLPVSLRVATETNVVEILRDAGPEGLHVDEIAQQNGLDPPKLSRILRRLATNHIFREVRPDVFANNRLSSVCDTGKSVEELRARPLEKHEGTNGIPALIGHCTDEDYKGAGYILEHLTDPETAFEEGPKRTAMMRAFNWTTDVWTWFEQPFNKARFMRFGEAMNGVSNMQSIDSIFRGFSWESLQSESVVVDVGGGIGTSSLALAERYPELRLIVQDRLPVIEQGIKNLRSNWLRDNVVQYAAHDFFEEQSQKNAAVFLLKQILHDWSDSYAIRILRRLADAANTGTKLVLIENIVPYACRGDVVHIPGAENQDAPTPLLPNLGQANALVYDYDLSMYVHFNATERTLGQLVSLLEKGGWKAVRVHSTDHWGGFLQQIISIPMIS</sequence>
<dbReference type="GO" id="GO:0046983">
    <property type="term" value="F:protein dimerization activity"/>
    <property type="evidence" value="ECO:0007669"/>
    <property type="project" value="InterPro"/>
</dbReference>
<dbReference type="SUPFAM" id="SSF53335">
    <property type="entry name" value="S-adenosyl-L-methionine-dependent methyltransferases"/>
    <property type="match status" value="1"/>
</dbReference>
<dbReference type="InterPro" id="IPR036388">
    <property type="entry name" value="WH-like_DNA-bd_sf"/>
</dbReference>
<dbReference type="InParanoid" id="J7SCC0"/>
<dbReference type="GO" id="GO:0032259">
    <property type="term" value="P:methylation"/>
    <property type="evidence" value="ECO:0007669"/>
    <property type="project" value="UniProtKB-KW"/>
</dbReference>
<feature type="domain" description="O-methyltransferase C-terminal" evidence="4">
    <location>
        <begin position="242"/>
        <end position="385"/>
    </location>
</feature>
<dbReference type="Pfam" id="PF08100">
    <property type="entry name" value="Dimerisation"/>
    <property type="match status" value="1"/>
</dbReference>
<name>J7SCC0_9APHY</name>
<dbReference type="PANTHER" id="PTHR43712:SF2">
    <property type="entry name" value="O-METHYLTRANSFERASE CICE"/>
    <property type="match status" value="1"/>
</dbReference>
<evidence type="ECO:0000259" key="5">
    <source>
        <dbReference type="Pfam" id="PF08100"/>
    </source>
</evidence>
<dbReference type="OrthoDB" id="2410195at2759"/>
<evidence type="ECO:0000313" key="6">
    <source>
        <dbReference type="EMBL" id="CCM07046.1"/>
    </source>
</evidence>
<organism evidence="6 7">
    <name type="scientific">Fibroporia radiculosa</name>
    <dbReference type="NCBI Taxonomy" id="599839"/>
    <lineage>
        <taxon>Eukaryota</taxon>
        <taxon>Fungi</taxon>
        <taxon>Dikarya</taxon>
        <taxon>Basidiomycota</taxon>
        <taxon>Agaricomycotina</taxon>
        <taxon>Agaricomycetes</taxon>
        <taxon>Polyporales</taxon>
        <taxon>Fibroporiaceae</taxon>
        <taxon>Fibroporia</taxon>
    </lineage>
</organism>
<dbReference type="PROSITE" id="PS51683">
    <property type="entry name" value="SAM_OMT_II"/>
    <property type="match status" value="1"/>
</dbReference>
<dbReference type="InterPro" id="IPR012967">
    <property type="entry name" value="COMT_dimerisation"/>
</dbReference>
<dbReference type="Pfam" id="PF00891">
    <property type="entry name" value="Methyltransf_2"/>
    <property type="match status" value="1"/>
</dbReference>
<dbReference type="HOGENOM" id="CLU_005533_0_3_1"/>
<dbReference type="AlphaFoldDB" id="J7SCC0"/>
<dbReference type="InterPro" id="IPR036390">
    <property type="entry name" value="WH_DNA-bd_sf"/>
</dbReference>
<evidence type="ECO:0000259" key="4">
    <source>
        <dbReference type="Pfam" id="PF00891"/>
    </source>
</evidence>
<evidence type="ECO:0000313" key="7">
    <source>
        <dbReference type="Proteomes" id="UP000006352"/>
    </source>
</evidence>
<dbReference type="InterPro" id="IPR029063">
    <property type="entry name" value="SAM-dependent_MTases_sf"/>
</dbReference>
<feature type="domain" description="O-methyltransferase dimerisation" evidence="5">
    <location>
        <begin position="82"/>
        <end position="155"/>
    </location>
</feature>
<dbReference type="InterPro" id="IPR001077">
    <property type="entry name" value="COMT_C"/>
</dbReference>
<accession>J7SCC0</accession>
<dbReference type="Gene3D" id="1.10.10.10">
    <property type="entry name" value="Winged helix-like DNA-binding domain superfamily/Winged helix DNA-binding domain"/>
    <property type="match status" value="1"/>
</dbReference>
<dbReference type="EMBL" id="HE797627">
    <property type="protein sequence ID" value="CCM07046.1"/>
    <property type="molecule type" value="Genomic_DNA"/>
</dbReference>
<keyword evidence="3" id="KW-0949">S-adenosyl-L-methionine</keyword>
<dbReference type="SUPFAM" id="SSF46785">
    <property type="entry name" value="Winged helix' DNA-binding domain"/>
    <property type="match status" value="1"/>
</dbReference>
<dbReference type="InterPro" id="IPR016461">
    <property type="entry name" value="COMT-like"/>
</dbReference>
<dbReference type="RefSeq" id="XP_012177067.1">
    <property type="nucleotide sequence ID" value="XM_012321677.1"/>
</dbReference>
<evidence type="ECO:0000256" key="2">
    <source>
        <dbReference type="ARBA" id="ARBA00022679"/>
    </source>
</evidence>
<reference evidence="6 7" key="1">
    <citation type="journal article" date="2012" name="Appl. Environ. Microbiol.">
        <title>Short-read sequencing for genomic analysis of the brown rot fungus Fibroporia radiculosa.</title>
        <authorList>
            <person name="Tang J.D."/>
            <person name="Perkins A.D."/>
            <person name="Sonstegard T.S."/>
            <person name="Schroeder S.G."/>
            <person name="Burgess S.C."/>
            <person name="Diehl S.V."/>
        </authorList>
    </citation>
    <scope>NUCLEOTIDE SEQUENCE [LARGE SCALE GENOMIC DNA]</scope>
    <source>
        <strain evidence="6 7">TFFH 294</strain>
    </source>
</reference>
<evidence type="ECO:0000256" key="3">
    <source>
        <dbReference type="ARBA" id="ARBA00022691"/>
    </source>
</evidence>
<dbReference type="GeneID" id="24101946"/>
<evidence type="ECO:0000256" key="1">
    <source>
        <dbReference type="ARBA" id="ARBA00022603"/>
    </source>
</evidence>
<dbReference type="Gene3D" id="3.40.50.150">
    <property type="entry name" value="Vaccinia Virus protein VP39"/>
    <property type="match status" value="1"/>
</dbReference>
<dbReference type="GO" id="GO:0008171">
    <property type="term" value="F:O-methyltransferase activity"/>
    <property type="evidence" value="ECO:0007669"/>
    <property type="project" value="InterPro"/>
</dbReference>
<dbReference type="STRING" id="599839.J7SCC0"/>
<keyword evidence="7" id="KW-1185">Reference proteome</keyword>
<proteinExistence type="predicted"/>
<dbReference type="PANTHER" id="PTHR43712">
    <property type="entry name" value="PUTATIVE (AFU_ORTHOLOGUE AFUA_4G14580)-RELATED"/>
    <property type="match status" value="1"/>
</dbReference>
<dbReference type="Proteomes" id="UP000006352">
    <property type="component" value="Unassembled WGS sequence"/>
</dbReference>
<keyword evidence="1" id="KW-0489">Methyltransferase</keyword>
<gene>
    <name evidence="6" type="ORF">FIBRA_09366</name>
</gene>
<keyword evidence="2" id="KW-0808">Transferase</keyword>
<protein>
    <submittedName>
        <fullName evidence="6">Uncharacterized protein</fullName>
    </submittedName>
</protein>